<comment type="caution">
    <text evidence="11">The sequence shown here is derived from an EMBL/GenBank/DDBJ whole genome shotgun (WGS) entry which is preliminary data.</text>
</comment>
<dbReference type="AlphaFoldDB" id="A0A921E8Y1"/>
<feature type="transmembrane region" description="Helical" evidence="10">
    <location>
        <begin position="423"/>
        <end position="445"/>
    </location>
</feature>
<keyword evidence="6 10" id="KW-0812">Transmembrane</keyword>
<evidence type="ECO:0000256" key="1">
    <source>
        <dbReference type="ARBA" id="ARBA00004651"/>
    </source>
</evidence>
<protein>
    <recommendedName>
        <fullName evidence="3">Multidrug export protein MepA</fullName>
    </recommendedName>
</protein>
<evidence type="ECO:0000256" key="4">
    <source>
        <dbReference type="ARBA" id="ARBA00022448"/>
    </source>
</evidence>
<reference evidence="11" key="2">
    <citation type="submission" date="2021-09" db="EMBL/GenBank/DDBJ databases">
        <authorList>
            <person name="Gilroy R."/>
        </authorList>
    </citation>
    <scope>NUCLEOTIDE SEQUENCE</scope>
    <source>
        <strain evidence="11">4100</strain>
    </source>
</reference>
<sequence>MSDTNINRNKRLYQLAESPVGKLLWQYSLPAVVGMLVVSLYNVADRVFIGQGVGPEAIAGLAVTLPVMNLSAALGVLVGGGAAARISVMLGAGDTDNAFRTLGNALVMSVSIAIAYISVFALFLDDILMAFGASAATLPYAHEFMVYMLPGFLLINVSLSFNNIMRASGYPMKAMIANFIGAGINVALDPIFIFWLDMGIKGASIATVISMAISGIYVMMHFCRRDSTIHFRRGIYRLEGRIVWGIVAIGAAPSLINAAASAVNAIINNSLLHYGGDTAVAAAGIFTTLSTLAVMAMSGISQGMQPIVGYNYGAGHFHRMKHAYYLAVAAASVVALISTAVGYLIPDLWARAFTTSEALIDTTVNAFHLGFWAFWLVGFQVISTTFFQSIGKAGKSIFLSLARQVIFLIPLMLLLPRTMQLDGVWLAFPLGDVAATVCTAALIIYQWRIFARIPANPSSSFRPQTL</sequence>
<dbReference type="Pfam" id="PF01554">
    <property type="entry name" value="MatE"/>
    <property type="match status" value="2"/>
</dbReference>
<evidence type="ECO:0000256" key="10">
    <source>
        <dbReference type="SAM" id="Phobius"/>
    </source>
</evidence>
<dbReference type="InterPro" id="IPR045070">
    <property type="entry name" value="MATE_MepA-like"/>
</dbReference>
<dbReference type="PIRSF" id="PIRSF006603">
    <property type="entry name" value="DinF"/>
    <property type="match status" value="1"/>
</dbReference>
<dbReference type="PANTHER" id="PTHR43823:SF3">
    <property type="entry name" value="MULTIDRUG EXPORT PROTEIN MEPA"/>
    <property type="match status" value="1"/>
</dbReference>
<keyword evidence="4" id="KW-0813">Transport</keyword>
<dbReference type="Proteomes" id="UP000711407">
    <property type="component" value="Unassembled WGS sequence"/>
</dbReference>
<evidence type="ECO:0000256" key="5">
    <source>
        <dbReference type="ARBA" id="ARBA00022475"/>
    </source>
</evidence>
<feature type="transmembrane region" description="Helical" evidence="10">
    <location>
        <begin position="61"/>
        <end position="84"/>
    </location>
</feature>
<feature type="transmembrane region" description="Helical" evidence="10">
    <location>
        <begin position="398"/>
        <end position="417"/>
    </location>
</feature>
<dbReference type="GO" id="GO:0046677">
    <property type="term" value="P:response to antibiotic"/>
    <property type="evidence" value="ECO:0007669"/>
    <property type="project" value="UniProtKB-KW"/>
</dbReference>
<name>A0A921E8Y1_9BACT</name>
<evidence type="ECO:0000256" key="9">
    <source>
        <dbReference type="ARBA" id="ARBA00023251"/>
    </source>
</evidence>
<keyword evidence="8 10" id="KW-0472">Membrane</keyword>
<organism evidence="11 12">
    <name type="scientific">Candidatus Amulumruptor caecigallinarius</name>
    <dbReference type="NCBI Taxonomy" id="2109911"/>
    <lineage>
        <taxon>Bacteria</taxon>
        <taxon>Pseudomonadati</taxon>
        <taxon>Bacteroidota</taxon>
        <taxon>Bacteroidia</taxon>
        <taxon>Bacteroidales</taxon>
        <taxon>Muribaculaceae</taxon>
        <taxon>Candidatus Amulumruptor</taxon>
    </lineage>
</organism>
<keyword evidence="7 10" id="KW-1133">Transmembrane helix</keyword>
<accession>A0A921E8Y1</accession>
<feature type="transmembrane region" description="Helical" evidence="10">
    <location>
        <begin position="242"/>
        <end position="267"/>
    </location>
</feature>
<feature type="transmembrane region" description="Helical" evidence="10">
    <location>
        <begin position="279"/>
        <end position="301"/>
    </location>
</feature>
<dbReference type="CDD" id="cd13143">
    <property type="entry name" value="MATE_MepA_like"/>
    <property type="match status" value="1"/>
</dbReference>
<feature type="transmembrane region" description="Helical" evidence="10">
    <location>
        <begin position="322"/>
        <end position="345"/>
    </location>
</feature>
<feature type="transmembrane region" description="Helical" evidence="10">
    <location>
        <begin position="176"/>
        <end position="196"/>
    </location>
</feature>
<keyword evidence="5" id="KW-1003">Cell membrane</keyword>
<evidence type="ECO:0000256" key="3">
    <source>
        <dbReference type="ARBA" id="ARBA00022106"/>
    </source>
</evidence>
<evidence type="ECO:0000256" key="6">
    <source>
        <dbReference type="ARBA" id="ARBA00022692"/>
    </source>
</evidence>
<gene>
    <name evidence="11" type="ORF">K8V47_04130</name>
</gene>
<feature type="transmembrane region" description="Helical" evidence="10">
    <location>
        <begin position="105"/>
        <end position="124"/>
    </location>
</feature>
<evidence type="ECO:0000313" key="12">
    <source>
        <dbReference type="Proteomes" id="UP000711407"/>
    </source>
</evidence>
<feature type="transmembrane region" description="Helical" evidence="10">
    <location>
        <begin position="365"/>
        <end position="386"/>
    </location>
</feature>
<keyword evidence="9" id="KW-0046">Antibiotic resistance</keyword>
<dbReference type="InterPro" id="IPR048279">
    <property type="entry name" value="MdtK-like"/>
</dbReference>
<evidence type="ECO:0000256" key="7">
    <source>
        <dbReference type="ARBA" id="ARBA00022989"/>
    </source>
</evidence>
<feature type="transmembrane region" description="Helical" evidence="10">
    <location>
        <begin position="202"/>
        <end position="222"/>
    </location>
</feature>
<reference evidence="11" key="1">
    <citation type="journal article" date="2021" name="PeerJ">
        <title>Extensive microbial diversity within the chicken gut microbiome revealed by metagenomics and culture.</title>
        <authorList>
            <person name="Gilroy R."/>
            <person name="Ravi A."/>
            <person name="Getino M."/>
            <person name="Pursley I."/>
            <person name="Horton D.L."/>
            <person name="Alikhan N.F."/>
            <person name="Baker D."/>
            <person name="Gharbi K."/>
            <person name="Hall N."/>
            <person name="Watson M."/>
            <person name="Adriaenssens E.M."/>
            <person name="Foster-Nyarko E."/>
            <person name="Jarju S."/>
            <person name="Secka A."/>
            <person name="Antonio M."/>
            <person name="Oren A."/>
            <person name="Chaudhuri R.R."/>
            <person name="La Ragione R."/>
            <person name="Hildebrand F."/>
            <person name="Pallen M.J."/>
        </authorList>
    </citation>
    <scope>NUCLEOTIDE SEQUENCE</scope>
    <source>
        <strain evidence="11">4100</strain>
    </source>
</reference>
<evidence type="ECO:0000256" key="2">
    <source>
        <dbReference type="ARBA" id="ARBA00008417"/>
    </source>
</evidence>
<evidence type="ECO:0000313" key="11">
    <source>
        <dbReference type="EMBL" id="HJE38931.1"/>
    </source>
</evidence>
<comment type="similarity">
    <text evidence="2">Belongs to the multi antimicrobial extrusion (MATE) (TC 2.A.66.1) family. MepA subfamily.</text>
</comment>
<dbReference type="PANTHER" id="PTHR43823">
    <property type="entry name" value="SPORULATION PROTEIN YKVU"/>
    <property type="match status" value="1"/>
</dbReference>
<dbReference type="GO" id="GO:0042910">
    <property type="term" value="F:xenobiotic transmembrane transporter activity"/>
    <property type="evidence" value="ECO:0007669"/>
    <property type="project" value="InterPro"/>
</dbReference>
<dbReference type="EMBL" id="DYXT01000023">
    <property type="protein sequence ID" value="HJE38931.1"/>
    <property type="molecule type" value="Genomic_DNA"/>
</dbReference>
<feature type="transmembrane region" description="Helical" evidence="10">
    <location>
        <begin position="144"/>
        <end position="164"/>
    </location>
</feature>
<dbReference type="GO" id="GO:0015297">
    <property type="term" value="F:antiporter activity"/>
    <property type="evidence" value="ECO:0007669"/>
    <property type="project" value="InterPro"/>
</dbReference>
<proteinExistence type="inferred from homology"/>
<dbReference type="GO" id="GO:0005886">
    <property type="term" value="C:plasma membrane"/>
    <property type="evidence" value="ECO:0007669"/>
    <property type="project" value="UniProtKB-SubCell"/>
</dbReference>
<dbReference type="InterPro" id="IPR002528">
    <property type="entry name" value="MATE_fam"/>
</dbReference>
<feature type="transmembrane region" description="Helical" evidence="10">
    <location>
        <begin position="20"/>
        <end position="41"/>
    </location>
</feature>
<comment type="subcellular location">
    <subcellularLocation>
        <location evidence="1">Cell membrane</location>
        <topology evidence="1">Multi-pass membrane protein</topology>
    </subcellularLocation>
</comment>
<evidence type="ECO:0000256" key="8">
    <source>
        <dbReference type="ARBA" id="ARBA00023136"/>
    </source>
</evidence>
<dbReference type="InterPro" id="IPR051327">
    <property type="entry name" value="MATE_MepA_subfamily"/>
</dbReference>
<dbReference type="NCBIfam" id="TIGR00797">
    <property type="entry name" value="matE"/>
    <property type="match status" value="1"/>
</dbReference>